<dbReference type="Pfam" id="PF15133">
    <property type="entry name" value="TASL"/>
    <property type="match status" value="1"/>
</dbReference>
<dbReference type="AlphaFoldDB" id="A0AAD9DNP0"/>
<protein>
    <submittedName>
        <fullName evidence="2">Uncharacterized protein</fullName>
    </submittedName>
</protein>
<reference evidence="2" key="1">
    <citation type="submission" date="2023-03" db="EMBL/GenBank/DDBJ databases">
        <title>Electrophorus voltai genome.</title>
        <authorList>
            <person name="Bian C."/>
        </authorList>
    </citation>
    <scope>NUCLEOTIDE SEQUENCE</scope>
    <source>
        <strain evidence="2">CB-2022</strain>
        <tissue evidence="2">Muscle</tissue>
    </source>
</reference>
<dbReference type="PANTHER" id="PTHR14889:SF2">
    <property type="entry name" value="GENE 6377-RELATED"/>
    <property type="match status" value="1"/>
</dbReference>
<name>A0AAD9DNP0_9TELE</name>
<dbReference type="Proteomes" id="UP001239994">
    <property type="component" value="Unassembled WGS sequence"/>
</dbReference>
<dbReference type="GO" id="GO:0034121">
    <property type="term" value="P:regulation of toll-like receptor signaling pathway"/>
    <property type="evidence" value="ECO:0007669"/>
    <property type="project" value="InterPro"/>
</dbReference>
<feature type="compositionally biased region" description="Polar residues" evidence="1">
    <location>
        <begin position="247"/>
        <end position="256"/>
    </location>
</feature>
<gene>
    <name evidence="2" type="ORF">P4O66_015917</name>
</gene>
<feature type="region of interest" description="Disordered" evidence="1">
    <location>
        <begin position="221"/>
        <end position="256"/>
    </location>
</feature>
<keyword evidence="3" id="KW-1185">Reference proteome</keyword>
<comment type="caution">
    <text evidence="2">The sequence shown here is derived from an EMBL/GenBank/DDBJ whole genome shotgun (WGS) entry which is preliminary data.</text>
</comment>
<evidence type="ECO:0000313" key="3">
    <source>
        <dbReference type="Proteomes" id="UP001239994"/>
    </source>
</evidence>
<sequence length="256" mass="27882">MLGEAFLHIMKHRKEHACLAERSAPSHTLSHAIAPPELLMPSLSYRSSLTPQTQQVENSAKACWAEGPEKPGPCLTSAHSKALTIPSYSTEDHLGMQLYHSWCPSFCKAYPDLQLAGGTLGPHPTLSPLSQNPFLQSQDLGSLEALEELGQQVEVQPEPDEGYLVIESMQNPGSDQRLTNSMLNGYLETQLMEVYRQHMQDSLARYSTSLTSSVMPTLVPTNHSMRDGQAGGQGEGLDTGPAHNSVRYLSTCSAPP</sequence>
<organism evidence="2 3">
    <name type="scientific">Electrophorus voltai</name>
    <dbReference type="NCBI Taxonomy" id="2609070"/>
    <lineage>
        <taxon>Eukaryota</taxon>
        <taxon>Metazoa</taxon>
        <taxon>Chordata</taxon>
        <taxon>Craniata</taxon>
        <taxon>Vertebrata</taxon>
        <taxon>Euteleostomi</taxon>
        <taxon>Actinopterygii</taxon>
        <taxon>Neopterygii</taxon>
        <taxon>Teleostei</taxon>
        <taxon>Ostariophysi</taxon>
        <taxon>Gymnotiformes</taxon>
        <taxon>Gymnotoidei</taxon>
        <taxon>Gymnotidae</taxon>
        <taxon>Electrophorus</taxon>
    </lineage>
</organism>
<accession>A0AAD9DNP0</accession>
<dbReference type="InterPro" id="IPR027869">
    <property type="entry name" value="TASL"/>
</dbReference>
<feature type="non-terminal residue" evidence="2">
    <location>
        <position position="1"/>
    </location>
</feature>
<proteinExistence type="predicted"/>
<dbReference type="PANTHER" id="PTHR14889">
    <property type="entry name" value="RCG36411"/>
    <property type="match status" value="1"/>
</dbReference>
<evidence type="ECO:0000313" key="2">
    <source>
        <dbReference type="EMBL" id="KAK1787503.1"/>
    </source>
</evidence>
<dbReference type="EMBL" id="JAROKS010000023">
    <property type="protein sequence ID" value="KAK1787503.1"/>
    <property type="molecule type" value="Genomic_DNA"/>
</dbReference>
<evidence type="ECO:0000256" key="1">
    <source>
        <dbReference type="SAM" id="MobiDB-lite"/>
    </source>
</evidence>